<dbReference type="EMBL" id="QYBA01000176">
    <property type="protein sequence ID" value="TKY91542.1"/>
    <property type="molecule type" value="Genomic_DNA"/>
</dbReference>
<evidence type="ECO:0000313" key="2">
    <source>
        <dbReference type="Proteomes" id="UP000315423"/>
    </source>
</evidence>
<reference evidence="1" key="1">
    <citation type="submission" date="2018-09" db="EMBL/GenBank/DDBJ databases">
        <title>A genomic encyclopedia of anaerobic methanotrophic archaea.</title>
        <authorList>
            <person name="Skennerton C.T."/>
            <person name="Chadwick G.L."/>
            <person name="Laso-Perez R."/>
            <person name="Leu A.O."/>
            <person name="Speth D.R."/>
            <person name="Yu H."/>
            <person name="Morgan-Lang C."/>
            <person name="Hatzenpichler R."/>
            <person name="Goudeau D."/>
            <person name="Malmstrom R."/>
            <person name="Woyke T."/>
            <person name="Hallam S."/>
            <person name="Tyson G.W."/>
            <person name="Wegener G."/>
            <person name="Boetius A."/>
            <person name="Orphan V.J."/>
        </authorList>
    </citation>
    <scope>NUCLEOTIDE SEQUENCE</scope>
    <source>
        <strain evidence="1">CONS3730D10UFb2</strain>
    </source>
</reference>
<dbReference type="Proteomes" id="UP000315423">
    <property type="component" value="Unassembled WGS sequence"/>
</dbReference>
<protein>
    <submittedName>
        <fullName evidence="1">Uncharacterized protein</fullName>
    </submittedName>
</protein>
<organism evidence="1 2">
    <name type="scientific">Candidatus Methanomarinus sp</name>
    <dbReference type="NCBI Taxonomy" id="3386244"/>
    <lineage>
        <taxon>Archaea</taxon>
        <taxon>Methanobacteriati</taxon>
        <taxon>Methanobacteriota</taxon>
        <taxon>Stenosarchaea group</taxon>
        <taxon>Methanomicrobia</taxon>
        <taxon>Methanosarcinales</taxon>
        <taxon>ANME-2 cluster</taxon>
        <taxon>Candidatus Methanocomedenaceae</taxon>
        <taxon>Candidatus Methanomarinus</taxon>
    </lineage>
</organism>
<evidence type="ECO:0000313" key="1">
    <source>
        <dbReference type="EMBL" id="TKY91542.1"/>
    </source>
</evidence>
<name>A0AC61S9V3_9EURY</name>
<comment type="caution">
    <text evidence="1">The sequence shown here is derived from an EMBL/GenBank/DDBJ whole genome shotgun (WGS) entry which is preliminary data.</text>
</comment>
<sequence length="134" mass="15413">MGKDSELIKKYGTKRVLFECAQKGLEVFAPSIDTKGVDIIIQTNSSDTKEIQVITRIPKEGKNFDIPLSYLSDKDNSYIACYFFKSDDVWIIPSNEFVKLNELDPKDNPSARVTIDKKNIKEFKGYFNNYDQLQ</sequence>
<proteinExistence type="predicted"/>
<gene>
    <name evidence="1" type="ORF">C5S46_05295</name>
</gene>
<accession>A0AC61S9V3</accession>